<dbReference type="RefSeq" id="WP_092472655.1">
    <property type="nucleotide sequence ID" value="NZ_FOOX01000013.1"/>
</dbReference>
<feature type="domain" description="Transglutaminase-like" evidence="1">
    <location>
        <begin position="31"/>
        <end position="140"/>
    </location>
</feature>
<reference evidence="3" key="1">
    <citation type="submission" date="2016-10" db="EMBL/GenBank/DDBJ databases">
        <authorList>
            <person name="Varghese N."/>
            <person name="Submissions S."/>
        </authorList>
    </citation>
    <scope>NUCLEOTIDE SEQUENCE [LARGE SCALE GENOMIC DNA]</scope>
    <source>
        <strain evidence="3">DSM 17038</strain>
    </source>
</reference>
<dbReference type="AlphaFoldDB" id="A0A1I2WG48"/>
<dbReference type="SUPFAM" id="SSF54001">
    <property type="entry name" value="Cysteine proteinases"/>
    <property type="match status" value="1"/>
</dbReference>
<dbReference type="STRING" id="341036.SAMN05660649_03486"/>
<dbReference type="EMBL" id="FOOX01000013">
    <property type="protein sequence ID" value="SFH00273.1"/>
    <property type="molecule type" value="Genomic_DNA"/>
</dbReference>
<dbReference type="InterPro" id="IPR038765">
    <property type="entry name" value="Papain-like_cys_pep_sf"/>
</dbReference>
<dbReference type="Gene3D" id="3.10.620.30">
    <property type="match status" value="1"/>
</dbReference>
<dbReference type="OrthoDB" id="5296450at2"/>
<dbReference type="PANTHER" id="PTHR33490:SF3">
    <property type="entry name" value="CONSERVED INTEGRAL MEMBRANE PROTEIN"/>
    <property type="match status" value="1"/>
</dbReference>
<keyword evidence="3" id="KW-1185">Reference proteome</keyword>
<accession>A0A1I2WG48</accession>
<name>A0A1I2WG48_9FIRM</name>
<dbReference type="Pfam" id="PF01841">
    <property type="entry name" value="Transglut_core"/>
    <property type="match status" value="1"/>
</dbReference>
<protein>
    <submittedName>
        <fullName evidence="2">Transglutaminase-like superfamily protein</fullName>
    </submittedName>
</protein>
<dbReference type="Proteomes" id="UP000199337">
    <property type="component" value="Unassembled WGS sequence"/>
</dbReference>
<evidence type="ECO:0000259" key="1">
    <source>
        <dbReference type="Pfam" id="PF01841"/>
    </source>
</evidence>
<dbReference type="PANTHER" id="PTHR33490">
    <property type="entry name" value="BLR5614 PROTEIN-RELATED"/>
    <property type="match status" value="1"/>
</dbReference>
<evidence type="ECO:0000313" key="3">
    <source>
        <dbReference type="Proteomes" id="UP000199337"/>
    </source>
</evidence>
<sequence length="203" mass="22851">MQKDLVLANQDINNYLKNSEIIDFESPEIQDIANNLTQGNFDETVIAKKAFEFVRDNIAHSADINGDVVTYKASEVLKHRQGICYAKSHLLAAILRRLGIPTGFCYQKLLLDDKGKRRLIIHGLNAVFLKSINKWIRVDARGNKEGVNAEFCLDKEKLAFPIRRELGEEDILVIYATPNSNVLDALKSSQNVAELINNLPSDL</sequence>
<proteinExistence type="predicted"/>
<dbReference type="InterPro" id="IPR002931">
    <property type="entry name" value="Transglutaminase-like"/>
</dbReference>
<evidence type="ECO:0000313" key="2">
    <source>
        <dbReference type="EMBL" id="SFH00273.1"/>
    </source>
</evidence>
<organism evidence="2 3">
    <name type="scientific">Desulfotruncus arcticus DSM 17038</name>
    <dbReference type="NCBI Taxonomy" id="1121424"/>
    <lineage>
        <taxon>Bacteria</taxon>
        <taxon>Bacillati</taxon>
        <taxon>Bacillota</taxon>
        <taxon>Clostridia</taxon>
        <taxon>Eubacteriales</taxon>
        <taxon>Desulfallaceae</taxon>
        <taxon>Desulfotruncus</taxon>
    </lineage>
</organism>
<gene>
    <name evidence="2" type="ORF">SAMN05660649_03486</name>
</gene>